<keyword evidence="5 9" id="KW-0812">Transmembrane</keyword>
<evidence type="ECO:0000256" key="6">
    <source>
        <dbReference type="ARBA" id="ARBA00022989"/>
    </source>
</evidence>
<feature type="transmembrane region" description="Helical" evidence="9">
    <location>
        <begin position="47"/>
        <end position="68"/>
    </location>
</feature>
<keyword evidence="11" id="KW-1185">Reference proteome</keyword>
<dbReference type="Pfam" id="PF04143">
    <property type="entry name" value="Sulf_transp"/>
    <property type="match status" value="1"/>
</dbReference>
<dbReference type="GO" id="GO:0005886">
    <property type="term" value="C:plasma membrane"/>
    <property type="evidence" value="ECO:0007669"/>
    <property type="project" value="UniProtKB-SubCell"/>
</dbReference>
<keyword evidence="3" id="KW-1003">Cell membrane</keyword>
<evidence type="ECO:0000256" key="4">
    <source>
        <dbReference type="ARBA" id="ARBA00022519"/>
    </source>
</evidence>
<keyword evidence="7 9" id="KW-0472">Membrane</keyword>
<feature type="transmembrane region" description="Helical" evidence="9">
    <location>
        <begin position="6"/>
        <end position="26"/>
    </location>
</feature>
<accession>A0A1I3M835</accession>
<evidence type="ECO:0000313" key="10">
    <source>
        <dbReference type="EMBL" id="SFI92856.1"/>
    </source>
</evidence>
<evidence type="ECO:0000313" key="11">
    <source>
        <dbReference type="Proteomes" id="UP000242763"/>
    </source>
</evidence>
<protein>
    <submittedName>
        <fullName evidence="10">Uncharacterized protein</fullName>
    </submittedName>
</protein>
<evidence type="ECO:0000256" key="1">
    <source>
        <dbReference type="ARBA" id="ARBA00004429"/>
    </source>
</evidence>
<evidence type="ECO:0000256" key="8">
    <source>
        <dbReference type="ARBA" id="ARBA00035655"/>
    </source>
</evidence>
<dbReference type="EMBL" id="FORF01000008">
    <property type="protein sequence ID" value="SFI92856.1"/>
    <property type="molecule type" value="Genomic_DNA"/>
</dbReference>
<dbReference type="InterPro" id="IPR007272">
    <property type="entry name" value="Sulf_transp_TsuA/YedE"/>
</dbReference>
<sequence length="142" mass="14406">MTEFTPLASLVGGAMIGLSAVLLMMWEGRIAGISGIAGRLLPPYRDGAFLSRLGFVAGIVAAPLLIAVMNGAPVAQTVSANVPLMIVAGLLVGFGSVWGNGCTSGHGVCGLSRLSTRSMVATATFMATAFITVFVVRHVIGG</sequence>
<name>A0A1I3M835_9HYPH</name>
<dbReference type="Proteomes" id="UP000242763">
    <property type="component" value="Unassembled WGS sequence"/>
</dbReference>
<dbReference type="PANTHER" id="PTHR30574:SF1">
    <property type="entry name" value="SULPHUR TRANSPORT DOMAIN-CONTAINING PROTEIN"/>
    <property type="match status" value="1"/>
</dbReference>
<dbReference type="STRING" id="1121003.SAMN03080618_01696"/>
<feature type="transmembrane region" description="Helical" evidence="9">
    <location>
        <begin position="120"/>
        <end position="140"/>
    </location>
</feature>
<dbReference type="RefSeq" id="WP_091520946.1">
    <property type="nucleotide sequence ID" value="NZ_FORF01000008.1"/>
</dbReference>
<reference evidence="11" key="1">
    <citation type="submission" date="2016-10" db="EMBL/GenBank/DDBJ databases">
        <authorList>
            <person name="Varghese N."/>
            <person name="Submissions S."/>
        </authorList>
    </citation>
    <scope>NUCLEOTIDE SEQUENCE [LARGE SCALE GENOMIC DNA]</scope>
    <source>
        <strain evidence="11">DSM 21857</strain>
    </source>
</reference>
<comment type="similarity">
    <text evidence="8">Belongs to the TsuA/YedE (TC 9.B.102) family.</text>
</comment>
<dbReference type="AlphaFoldDB" id="A0A1I3M835"/>
<evidence type="ECO:0000256" key="9">
    <source>
        <dbReference type="SAM" id="Phobius"/>
    </source>
</evidence>
<evidence type="ECO:0000256" key="2">
    <source>
        <dbReference type="ARBA" id="ARBA00022448"/>
    </source>
</evidence>
<dbReference type="OrthoDB" id="9814020at2"/>
<organism evidence="10 11">
    <name type="scientific">Aquamicrobium aerolatum DSM 21857</name>
    <dbReference type="NCBI Taxonomy" id="1121003"/>
    <lineage>
        <taxon>Bacteria</taxon>
        <taxon>Pseudomonadati</taxon>
        <taxon>Pseudomonadota</taxon>
        <taxon>Alphaproteobacteria</taxon>
        <taxon>Hyphomicrobiales</taxon>
        <taxon>Phyllobacteriaceae</taxon>
        <taxon>Aerobium</taxon>
    </lineage>
</organism>
<keyword evidence="2" id="KW-0813">Transport</keyword>
<comment type="subcellular location">
    <subcellularLocation>
        <location evidence="1">Cell inner membrane</location>
        <topology evidence="1">Multi-pass membrane protein</topology>
    </subcellularLocation>
</comment>
<keyword evidence="6 9" id="KW-1133">Transmembrane helix</keyword>
<gene>
    <name evidence="10" type="ORF">SAMN03080618_01696</name>
</gene>
<evidence type="ECO:0000256" key="5">
    <source>
        <dbReference type="ARBA" id="ARBA00022692"/>
    </source>
</evidence>
<evidence type="ECO:0000256" key="3">
    <source>
        <dbReference type="ARBA" id="ARBA00022475"/>
    </source>
</evidence>
<keyword evidence="4" id="KW-0997">Cell inner membrane</keyword>
<evidence type="ECO:0000256" key="7">
    <source>
        <dbReference type="ARBA" id="ARBA00023136"/>
    </source>
</evidence>
<feature type="transmembrane region" description="Helical" evidence="9">
    <location>
        <begin position="80"/>
        <end position="99"/>
    </location>
</feature>
<dbReference type="PANTHER" id="PTHR30574">
    <property type="entry name" value="INNER MEMBRANE PROTEIN YEDE"/>
    <property type="match status" value="1"/>
</dbReference>
<proteinExistence type="inferred from homology"/>